<dbReference type="EMBL" id="JAJAGO010000008">
    <property type="protein sequence ID" value="MCT2591917.1"/>
    <property type="molecule type" value="Genomic_DNA"/>
</dbReference>
<proteinExistence type="predicted"/>
<dbReference type="InterPro" id="IPR041916">
    <property type="entry name" value="Anti_sigma_zinc_sf"/>
</dbReference>
<evidence type="ECO:0000313" key="5">
    <source>
        <dbReference type="EMBL" id="MCT2591917.1"/>
    </source>
</evidence>
<dbReference type="Gene3D" id="1.10.10.1320">
    <property type="entry name" value="Anti-sigma factor, zinc-finger domain"/>
    <property type="match status" value="1"/>
</dbReference>
<dbReference type="Proteomes" id="UP001156389">
    <property type="component" value="Unassembled WGS sequence"/>
</dbReference>
<accession>A0ABT2JVI8</accession>
<keyword evidence="1" id="KW-0805">Transcription regulation</keyword>
<organism evidence="5 6">
    <name type="scientific">Streptomyces gossypii</name>
    <dbReference type="NCBI Taxonomy" id="2883101"/>
    <lineage>
        <taxon>Bacteria</taxon>
        <taxon>Bacillati</taxon>
        <taxon>Actinomycetota</taxon>
        <taxon>Actinomycetes</taxon>
        <taxon>Kitasatosporales</taxon>
        <taxon>Streptomycetaceae</taxon>
        <taxon>Streptomyces</taxon>
    </lineage>
</organism>
<feature type="compositionally biased region" description="Low complexity" evidence="3">
    <location>
        <begin position="229"/>
        <end position="240"/>
    </location>
</feature>
<reference evidence="5 6" key="1">
    <citation type="submission" date="2021-10" db="EMBL/GenBank/DDBJ databases">
        <title>Streptomyces gossypii sp. nov., isolated from soil collected from cotton field.</title>
        <authorList>
            <person name="Ge X."/>
            <person name="Chen X."/>
            <person name="Liu W."/>
        </authorList>
    </citation>
    <scope>NUCLEOTIDE SEQUENCE [LARGE SCALE GENOMIC DNA]</scope>
    <source>
        <strain evidence="5 6">N2-109</strain>
    </source>
</reference>
<name>A0ABT2JVI8_9ACTN</name>
<feature type="compositionally biased region" description="Low complexity" evidence="3">
    <location>
        <begin position="198"/>
        <end position="212"/>
    </location>
</feature>
<feature type="domain" description="Putative zinc-finger" evidence="4">
    <location>
        <begin position="17"/>
        <end position="46"/>
    </location>
</feature>
<evidence type="ECO:0000256" key="3">
    <source>
        <dbReference type="SAM" id="MobiDB-lite"/>
    </source>
</evidence>
<evidence type="ECO:0000256" key="1">
    <source>
        <dbReference type="ARBA" id="ARBA00023015"/>
    </source>
</evidence>
<evidence type="ECO:0000313" key="6">
    <source>
        <dbReference type="Proteomes" id="UP001156389"/>
    </source>
</evidence>
<feature type="region of interest" description="Disordered" evidence="3">
    <location>
        <begin position="254"/>
        <end position="273"/>
    </location>
</feature>
<dbReference type="RefSeq" id="WP_260219242.1">
    <property type="nucleotide sequence ID" value="NZ_JAJAGO010000008.1"/>
</dbReference>
<feature type="region of interest" description="Disordered" evidence="3">
    <location>
        <begin position="179"/>
        <end position="240"/>
    </location>
</feature>
<keyword evidence="6" id="KW-1185">Reference proteome</keyword>
<dbReference type="InterPro" id="IPR027383">
    <property type="entry name" value="Znf_put"/>
</dbReference>
<gene>
    <name evidence="5" type="ORF">LHJ74_18765</name>
</gene>
<evidence type="ECO:0000256" key="2">
    <source>
        <dbReference type="ARBA" id="ARBA00023163"/>
    </source>
</evidence>
<evidence type="ECO:0000259" key="4">
    <source>
        <dbReference type="Pfam" id="PF13490"/>
    </source>
</evidence>
<feature type="region of interest" description="Disordered" evidence="3">
    <location>
        <begin position="282"/>
        <end position="321"/>
    </location>
</feature>
<feature type="compositionally biased region" description="Basic and acidic residues" evidence="3">
    <location>
        <begin position="105"/>
        <end position="115"/>
    </location>
</feature>
<comment type="caution">
    <text evidence="5">The sequence shown here is derived from an EMBL/GenBank/DDBJ whole genome shotgun (WGS) entry which is preliminary data.</text>
</comment>
<dbReference type="Pfam" id="PF13490">
    <property type="entry name" value="zf-HC2"/>
    <property type="match status" value="1"/>
</dbReference>
<keyword evidence="2" id="KW-0804">Transcription</keyword>
<sequence length="321" mass="32031">MSSADHGLTPAEQHLGDRLAALVDGELGHDARERVLSHLATCGSCRAEADAQRQLKSVFADSAPPPPSDGLLARLQGLPACSDPGSGSGLGPGFGAEELGTPPLGREEPGGDRSGRSPLSFAYLSGGRGPSALMPERGFRIHRVPDAQRPPSRGRRFAFVAAGAFSLAALALSGALNSGTGGTPVAAGERGSPPAGQARTAAPSSTAPAPAAAERDFRRRAAGEESGRRAGSPAPAPAASNSLRTQLLAGMPAPTRVHPLLGGSSPFTPSLIRPPSVLSRALSAEQRTPLGAIPGRTPAAVPASPTPTSSPAAASAAAPGP</sequence>
<protein>
    <submittedName>
        <fullName evidence="5">Zf-HC2 domain-containing protein</fullName>
    </submittedName>
</protein>
<feature type="region of interest" description="Disordered" evidence="3">
    <location>
        <begin position="82"/>
        <end position="129"/>
    </location>
</feature>
<feature type="compositionally biased region" description="Low complexity" evidence="3">
    <location>
        <begin position="297"/>
        <end position="321"/>
    </location>
</feature>
<feature type="compositionally biased region" description="Basic and acidic residues" evidence="3">
    <location>
        <begin position="213"/>
        <end position="228"/>
    </location>
</feature>